<keyword evidence="7" id="KW-0653">Protein transport</keyword>
<evidence type="ECO:0000313" key="10">
    <source>
        <dbReference type="EMBL" id="PCJ02151.1"/>
    </source>
</evidence>
<evidence type="ECO:0000256" key="9">
    <source>
        <dbReference type="SAM" id="Phobius"/>
    </source>
</evidence>
<evidence type="ECO:0000256" key="2">
    <source>
        <dbReference type="ARBA" id="ARBA00005811"/>
    </source>
</evidence>
<evidence type="ECO:0000256" key="1">
    <source>
        <dbReference type="ARBA" id="ARBA00004162"/>
    </source>
</evidence>
<protein>
    <submittedName>
        <fullName evidence="10">Protein TolR</fullName>
    </submittedName>
</protein>
<dbReference type="GO" id="GO:0015031">
    <property type="term" value="P:protein transport"/>
    <property type="evidence" value="ECO:0007669"/>
    <property type="project" value="UniProtKB-KW"/>
</dbReference>
<dbReference type="EMBL" id="NVUS01000005">
    <property type="protein sequence ID" value="PCJ02151.1"/>
    <property type="molecule type" value="Genomic_DNA"/>
</dbReference>
<evidence type="ECO:0000256" key="8">
    <source>
        <dbReference type="SAM" id="MobiDB-lite"/>
    </source>
</evidence>
<keyword evidence="5 9" id="KW-1133">Transmembrane helix</keyword>
<proteinExistence type="inferred from homology"/>
<feature type="region of interest" description="Disordered" evidence="8">
    <location>
        <begin position="1"/>
        <end position="20"/>
    </location>
</feature>
<comment type="similarity">
    <text evidence="2 7">Belongs to the ExbD/TolR family.</text>
</comment>
<comment type="subcellular location">
    <subcellularLocation>
        <location evidence="1">Cell membrane</location>
        <topology evidence="1">Single-pass membrane protein</topology>
    </subcellularLocation>
    <subcellularLocation>
        <location evidence="7">Cell membrane</location>
        <topology evidence="7">Single-pass type II membrane protein</topology>
    </subcellularLocation>
</comment>
<comment type="caution">
    <text evidence="10">The sequence shown here is derived from an EMBL/GenBank/DDBJ whole genome shotgun (WGS) entry which is preliminary data.</text>
</comment>
<evidence type="ECO:0000256" key="3">
    <source>
        <dbReference type="ARBA" id="ARBA00022475"/>
    </source>
</evidence>
<dbReference type="Pfam" id="PF02472">
    <property type="entry name" value="ExbD"/>
    <property type="match status" value="1"/>
</dbReference>
<evidence type="ECO:0000256" key="6">
    <source>
        <dbReference type="ARBA" id="ARBA00023136"/>
    </source>
</evidence>
<dbReference type="InterPro" id="IPR003400">
    <property type="entry name" value="ExbD"/>
</dbReference>
<name>A0A2A4Z5G2_9PROT</name>
<evidence type="ECO:0000256" key="7">
    <source>
        <dbReference type="RuleBase" id="RU003879"/>
    </source>
</evidence>
<reference evidence="10" key="2">
    <citation type="journal article" date="2018" name="ISME J.">
        <title>A dynamic microbial community with high functional redundancy inhabits the cold, oxic subseafloor aquifer.</title>
        <authorList>
            <person name="Tully B.J."/>
            <person name="Wheat C.G."/>
            <person name="Glazer B.T."/>
            <person name="Huber J.A."/>
        </authorList>
    </citation>
    <scope>NUCLEOTIDE SEQUENCE</scope>
    <source>
        <strain evidence="10">NORP83</strain>
    </source>
</reference>
<reference key="1">
    <citation type="submission" date="2017-08" db="EMBL/GenBank/DDBJ databases">
        <title>A dynamic microbial community with high functional redundancy inhabits the cold, oxic subseafloor aquifer.</title>
        <authorList>
            <person name="Tully B.J."/>
            <person name="Wheat C.G."/>
            <person name="Glazer B.T."/>
            <person name="Huber J.A."/>
        </authorList>
    </citation>
    <scope>NUCLEOTIDE SEQUENCE [LARGE SCALE GENOMIC DNA]</scope>
</reference>
<keyword evidence="4 7" id="KW-0812">Transmembrane</keyword>
<dbReference type="Gene3D" id="3.30.420.270">
    <property type="match status" value="1"/>
</dbReference>
<evidence type="ECO:0000256" key="5">
    <source>
        <dbReference type="ARBA" id="ARBA00022989"/>
    </source>
</evidence>
<keyword evidence="6 9" id="KW-0472">Membrane</keyword>
<organism evidence="10">
    <name type="scientific">OCS116 cluster bacterium</name>
    <dbReference type="NCBI Taxonomy" id="2030921"/>
    <lineage>
        <taxon>Bacteria</taxon>
        <taxon>Pseudomonadati</taxon>
        <taxon>Pseudomonadota</taxon>
        <taxon>Alphaproteobacteria</taxon>
        <taxon>OCS116 cluster</taxon>
    </lineage>
</organism>
<dbReference type="PANTHER" id="PTHR30558:SF7">
    <property type="entry name" value="TOL-PAL SYSTEM PROTEIN TOLR"/>
    <property type="match status" value="1"/>
</dbReference>
<keyword evidence="3" id="KW-1003">Cell membrane</keyword>
<feature type="transmembrane region" description="Helical" evidence="9">
    <location>
        <begin position="37"/>
        <end position="58"/>
    </location>
</feature>
<sequence>MGMTAGNGHYNNPKGRRRGRNRHAPIAEINMTPMVDVMLVLLIIFMVSAPLLTAGVPIELPETQAAALESDKEPLSVTINVDGKIFIQDAEVGIDDLVAKLTALSENGFKQKIFVRGDQNVSYGEFMRVIGHINSAGFKSIGLVSTNETSAN</sequence>
<accession>A0A2A4Z5G2</accession>
<dbReference type="GO" id="GO:0022857">
    <property type="term" value="F:transmembrane transporter activity"/>
    <property type="evidence" value="ECO:0007669"/>
    <property type="project" value="InterPro"/>
</dbReference>
<dbReference type="AlphaFoldDB" id="A0A2A4Z5G2"/>
<gene>
    <name evidence="10" type="ORF">COB13_06050</name>
</gene>
<keyword evidence="7" id="KW-0813">Transport</keyword>
<evidence type="ECO:0000256" key="4">
    <source>
        <dbReference type="ARBA" id="ARBA00022692"/>
    </source>
</evidence>
<dbReference type="PANTHER" id="PTHR30558">
    <property type="entry name" value="EXBD MEMBRANE COMPONENT OF PMF-DRIVEN MACROMOLECULE IMPORT SYSTEM"/>
    <property type="match status" value="1"/>
</dbReference>
<dbReference type="GO" id="GO:0005886">
    <property type="term" value="C:plasma membrane"/>
    <property type="evidence" value="ECO:0007669"/>
    <property type="project" value="UniProtKB-SubCell"/>
</dbReference>